<dbReference type="Proteomes" id="UP000034029">
    <property type="component" value="Chromosome"/>
</dbReference>
<dbReference type="EMBL" id="CP011366">
    <property type="protein sequence ID" value="AKG74075.1"/>
    <property type="molecule type" value="Genomic_DNA"/>
</dbReference>
<evidence type="ECO:0000313" key="4">
    <source>
        <dbReference type="Proteomes" id="UP000183090"/>
    </source>
</evidence>
<protein>
    <submittedName>
        <fullName evidence="2">Uncharacterized protein</fullName>
    </submittedName>
</protein>
<dbReference type="OrthoDB" id="2417886at2"/>
<gene>
    <name evidence="1" type="ORF">AAT16_07425</name>
    <name evidence="2" type="ORF">SAMN05216235_0731</name>
</gene>
<evidence type="ECO:0000313" key="3">
    <source>
        <dbReference type="Proteomes" id="UP000034029"/>
    </source>
</evidence>
<reference evidence="1 3" key="1">
    <citation type="journal article" date="2015" name="Int. J. Syst. Evol. Microbiol.">
        <title>Complete genome sequence of Salinicoccus halodurans H3B36, isolated from the Qaidam Basin in China.</title>
        <authorList>
            <person name="Jiang K."/>
            <person name="Xue Y."/>
            <person name="Ma Y."/>
        </authorList>
    </citation>
    <scope>NUCLEOTIDE SEQUENCE [LARGE SCALE GENOMIC DNA]</scope>
    <source>
        <strain evidence="1 3">H3B36</strain>
    </source>
</reference>
<dbReference type="EMBL" id="FOTB01000001">
    <property type="protein sequence ID" value="SFK60095.1"/>
    <property type="molecule type" value="Genomic_DNA"/>
</dbReference>
<proteinExistence type="predicted"/>
<organism evidence="2 4">
    <name type="scientific">Salinicoccus halodurans</name>
    <dbReference type="NCBI Taxonomy" id="407035"/>
    <lineage>
        <taxon>Bacteria</taxon>
        <taxon>Bacillati</taxon>
        <taxon>Bacillota</taxon>
        <taxon>Bacilli</taxon>
        <taxon>Bacillales</taxon>
        <taxon>Staphylococcaceae</taxon>
        <taxon>Salinicoccus</taxon>
    </lineage>
</organism>
<name>A0A0F7D4E1_9STAP</name>
<dbReference type="Gene3D" id="1.20.120.1450">
    <property type="match status" value="1"/>
</dbReference>
<dbReference type="AlphaFoldDB" id="A0A0F7D4E1"/>
<accession>A0A0F7D4E1</accession>
<dbReference type="RefSeq" id="WP_046790260.1">
    <property type="nucleotide sequence ID" value="NZ_CP011366.1"/>
</dbReference>
<reference evidence="3" key="2">
    <citation type="submission" date="2015-04" db="EMBL/GenBank/DDBJ databases">
        <title>Complete genome sequence of Salinicoccus halodurans strain H3B36, isolated from the Qaidam basin of China.</title>
        <authorList>
            <person name="Ma Y."/>
            <person name="Jiang K."/>
            <person name="Xue Y."/>
        </authorList>
    </citation>
    <scope>NUCLEOTIDE SEQUENCE [LARGE SCALE GENOMIC DNA]</scope>
    <source>
        <strain evidence="3">H3B36</strain>
    </source>
</reference>
<evidence type="ECO:0000313" key="2">
    <source>
        <dbReference type="EMBL" id="SFK60095.1"/>
    </source>
</evidence>
<dbReference type="Proteomes" id="UP000183090">
    <property type="component" value="Unassembled WGS sequence"/>
</dbReference>
<sequence length="164" mass="18562">MDALKKELEIGLGDGAWILNIHNNPFFDFFSEKGNVLRGSHVNDGVLLFNTALNFLDNTPEDEDRELHVLAGDYLFSRFYMYLAKGRSYSVLRDMMNLSKQLSSRKSHLAVSGEMPGAAEVKWLLYAPMLYLVEHGYTDVGLEALIDEQVKATDITSLPYITHE</sequence>
<dbReference type="KEGG" id="shv:AAT16_07425"/>
<keyword evidence="3" id="KW-1185">Reference proteome</keyword>
<reference evidence="2 4" key="3">
    <citation type="submission" date="2016-10" db="EMBL/GenBank/DDBJ databases">
        <authorList>
            <person name="Varghese N."/>
            <person name="Submissions S."/>
        </authorList>
    </citation>
    <scope>NUCLEOTIDE SEQUENCE [LARGE SCALE GENOMIC DNA]</scope>
    <source>
        <strain evidence="2 4">CGMCC 1.6501</strain>
    </source>
</reference>
<evidence type="ECO:0000313" key="1">
    <source>
        <dbReference type="EMBL" id="AKG74075.1"/>
    </source>
</evidence>